<dbReference type="Pfam" id="PF00381">
    <property type="entry name" value="PTS-HPr"/>
    <property type="match status" value="1"/>
</dbReference>
<dbReference type="Gene3D" id="3.30.1340.10">
    <property type="entry name" value="HPr-like"/>
    <property type="match status" value="1"/>
</dbReference>
<evidence type="ECO:0000259" key="1">
    <source>
        <dbReference type="PROSITE" id="PS51350"/>
    </source>
</evidence>
<gene>
    <name evidence="2" type="ORF">E7512_06070</name>
</gene>
<dbReference type="PROSITE" id="PS51350">
    <property type="entry name" value="PTS_HPR_DOM"/>
    <property type="match status" value="1"/>
</dbReference>
<reference evidence="2" key="1">
    <citation type="submission" date="2019-04" db="EMBL/GenBank/DDBJ databases">
        <title>Evolution of Biomass-Degrading Anaerobic Consortia Revealed by Metagenomics.</title>
        <authorList>
            <person name="Peng X."/>
        </authorList>
    </citation>
    <scope>NUCLEOTIDE SEQUENCE</scope>
    <source>
        <strain evidence="2">SIG551</strain>
    </source>
</reference>
<evidence type="ECO:0000313" key="3">
    <source>
        <dbReference type="Proteomes" id="UP000754750"/>
    </source>
</evidence>
<dbReference type="AlphaFoldDB" id="A0A928KR07"/>
<dbReference type="SUPFAM" id="SSF55594">
    <property type="entry name" value="HPr-like"/>
    <property type="match status" value="1"/>
</dbReference>
<name>A0A928KR07_9FIRM</name>
<comment type="caution">
    <text evidence="2">The sequence shown here is derived from an EMBL/GenBank/DDBJ whole genome shotgun (WGS) entry which is preliminary data.</text>
</comment>
<dbReference type="InterPro" id="IPR035895">
    <property type="entry name" value="HPr-like_sf"/>
</dbReference>
<dbReference type="RefSeq" id="WP_009060989.1">
    <property type="nucleotide sequence ID" value="NZ_JBKWRC010000001.1"/>
</dbReference>
<evidence type="ECO:0000313" key="2">
    <source>
        <dbReference type="EMBL" id="MBE6833138.1"/>
    </source>
</evidence>
<dbReference type="Proteomes" id="UP000754750">
    <property type="component" value="Unassembled WGS sequence"/>
</dbReference>
<dbReference type="EMBL" id="SVNY01000002">
    <property type="protein sequence ID" value="MBE6833138.1"/>
    <property type="molecule type" value="Genomic_DNA"/>
</dbReference>
<organism evidence="2 3">
    <name type="scientific">Faecalispora sporosphaeroides</name>
    <dbReference type="NCBI Taxonomy" id="1549"/>
    <lineage>
        <taxon>Bacteria</taxon>
        <taxon>Bacillati</taxon>
        <taxon>Bacillota</taxon>
        <taxon>Clostridia</taxon>
        <taxon>Eubacteriales</taxon>
        <taxon>Oscillospiraceae</taxon>
        <taxon>Faecalispora</taxon>
    </lineage>
</organism>
<protein>
    <submittedName>
        <fullName evidence="2">HPr family phosphocarrier protein</fullName>
    </submittedName>
</protein>
<dbReference type="InterPro" id="IPR000032">
    <property type="entry name" value="HPr-like"/>
</dbReference>
<proteinExistence type="predicted"/>
<sequence>MYTTDILLSSIEAVKKFVTLANRYDFPINLRTDKYTIDAKSIMGVFSLDLSKPVTVELEGPQAEHFIAELAEFQPQNA</sequence>
<accession>A0A928KR07</accession>
<feature type="domain" description="HPr" evidence="1">
    <location>
        <begin position="1"/>
        <end position="78"/>
    </location>
</feature>